<feature type="domain" description="MIP18 family-like" evidence="1">
    <location>
        <begin position="12"/>
        <end position="83"/>
    </location>
</feature>
<evidence type="ECO:0000313" key="3">
    <source>
        <dbReference type="Proteomes" id="UP000298264"/>
    </source>
</evidence>
<comment type="caution">
    <text evidence="2">The sequence shown here is derived from an EMBL/GenBank/DDBJ whole genome shotgun (WGS) entry which is preliminary data.</text>
</comment>
<proteinExistence type="predicted"/>
<keyword evidence="3" id="KW-1185">Reference proteome</keyword>
<dbReference type="InterPro" id="IPR002744">
    <property type="entry name" value="MIP18-like"/>
</dbReference>
<dbReference type="AlphaFoldDB" id="A0A4R9LME5"/>
<evidence type="ECO:0000259" key="1">
    <source>
        <dbReference type="Pfam" id="PF01883"/>
    </source>
</evidence>
<dbReference type="PANTHER" id="PTHR42831:SF1">
    <property type="entry name" value="FE-S PROTEIN MATURATION AUXILIARY FACTOR YITW"/>
    <property type="match status" value="1"/>
</dbReference>
<accession>A0A4R9LME5</accession>
<dbReference type="Gene3D" id="3.30.300.130">
    <property type="entry name" value="Fe-S cluster assembly (FSCA)"/>
    <property type="match status" value="1"/>
</dbReference>
<organism evidence="2 3">
    <name type="scientific">Leptospira ilyithenensis</name>
    <dbReference type="NCBI Taxonomy" id="2484901"/>
    <lineage>
        <taxon>Bacteria</taxon>
        <taxon>Pseudomonadati</taxon>
        <taxon>Spirochaetota</taxon>
        <taxon>Spirochaetia</taxon>
        <taxon>Leptospirales</taxon>
        <taxon>Leptospiraceae</taxon>
        <taxon>Leptospira</taxon>
    </lineage>
</organism>
<dbReference type="Pfam" id="PF01883">
    <property type="entry name" value="FeS_assembly_P"/>
    <property type="match status" value="1"/>
</dbReference>
<dbReference type="InterPro" id="IPR052339">
    <property type="entry name" value="Fe-S_Maturation_MIP18"/>
</dbReference>
<name>A0A4R9LME5_9LEPT</name>
<dbReference type="OrthoDB" id="9805360at2"/>
<protein>
    <submittedName>
        <fullName evidence="2">DUF59 domain-containing protein</fullName>
    </submittedName>
</protein>
<dbReference type="SUPFAM" id="SSF117916">
    <property type="entry name" value="Fe-S cluster assembly (FSCA) domain-like"/>
    <property type="match status" value="1"/>
</dbReference>
<dbReference type="InterPro" id="IPR034904">
    <property type="entry name" value="FSCA_dom_sf"/>
</dbReference>
<evidence type="ECO:0000313" key="2">
    <source>
        <dbReference type="EMBL" id="TGN08134.1"/>
    </source>
</evidence>
<dbReference type="PANTHER" id="PTHR42831">
    <property type="entry name" value="FE-S PROTEIN MATURATION AUXILIARY FACTOR YITW"/>
    <property type="match status" value="1"/>
</dbReference>
<dbReference type="EMBL" id="RQHV01000061">
    <property type="protein sequence ID" value="TGN08134.1"/>
    <property type="molecule type" value="Genomic_DNA"/>
</dbReference>
<dbReference type="RefSeq" id="WP_135765093.1">
    <property type="nucleotide sequence ID" value="NZ_RQHV01000061.1"/>
</dbReference>
<dbReference type="Proteomes" id="UP000298264">
    <property type="component" value="Unassembled WGS sequence"/>
</dbReference>
<reference evidence="2" key="1">
    <citation type="journal article" date="2019" name="PLoS Negl. Trop. Dis.">
        <title>Revisiting the worldwide diversity of Leptospira species in the environment.</title>
        <authorList>
            <person name="Vincent A.T."/>
            <person name="Schiettekatte O."/>
            <person name="Bourhy P."/>
            <person name="Veyrier F.J."/>
            <person name="Picardeau M."/>
        </authorList>
    </citation>
    <scope>NUCLEOTIDE SEQUENCE [LARGE SCALE GENOMIC DNA]</scope>
    <source>
        <strain evidence="2">201400974</strain>
    </source>
</reference>
<sequence>MITMPNTSLEWEVYNNIREVEDPEIGITLVELGLIYQITVEEKKAIIVMTYTSMACPAGPQMKQEIEDQALRVDGIDEAIVEVVWNPKWDPREMASEEAKMQMGIYD</sequence>
<gene>
    <name evidence="2" type="ORF">EHS11_14475</name>
</gene>